<evidence type="ECO:0000259" key="1">
    <source>
        <dbReference type="Pfam" id="PF12680"/>
    </source>
</evidence>
<dbReference type="InterPro" id="IPR009959">
    <property type="entry name" value="Cyclase_SnoaL-like"/>
</dbReference>
<reference evidence="3" key="1">
    <citation type="submission" date="2019-02" db="EMBL/GenBank/DDBJ databases">
        <title>Deep-cultivation of Planctomycetes and their phenomic and genomic characterization uncovers novel biology.</title>
        <authorList>
            <person name="Wiegand S."/>
            <person name="Jogler M."/>
            <person name="Boedeker C."/>
            <person name="Pinto D."/>
            <person name="Vollmers J."/>
            <person name="Rivas-Marin E."/>
            <person name="Kohn T."/>
            <person name="Peeters S.H."/>
            <person name="Heuer A."/>
            <person name="Rast P."/>
            <person name="Oberbeckmann S."/>
            <person name="Bunk B."/>
            <person name="Jeske O."/>
            <person name="Meyerdierks A."/>
            <person name="Storesund J.E."/>
            <person name="Kallscheuer N."/>
            <person name="Luecker S."/>
            <person name="Lage O.M."/>
            <person name="Pohl T."/>
            <person name="Merkel B.J."/>
            <person name="Hornburger P."/>
            <person name="Mueller R.-W."/>
            <person name="Bruemmer F."/>
            <person name="Labrenz M."/>
            <person name="Spormann A.M."/>
            <person name="Op den Camp H."/>
            <person name="Overmann J."/>
            <person name="Amann R."/>
            <person name="Jetten M.S.M."/>
            <person name="Mascher T."/>
            <person name="Medema M.H."/>
            <person name="Devos D.P."/>
            <person name="Kaster A.-K."/>
            <person name="Ovreas L."/>
            <person name="Rohde M."/>
            <person name="Galperin M.Y."/>
            <person name="Jogler C."/>
        </authorList>
    </citation>
    <scope>NUCLEOTIDE SEQUENCE [LARGE SCALE GENOMIC DNA]</scope>
    <source>
        <strain evidence="3">Pan97</strain>
    </source>
</reference>
<feature type="domain" description="SnoaL-like" evidence="1">
    <location>
        <begin position="12"/>
        <end position="110"/>
    </location>
</feature>
<dbReference type="SUPFAM" id="SSF54427">
    <property type="entry name" value="NTF2-like"/>
    <property type="match status" value="1"/>
</dbReference>
<dbReference type="InterPro" id="IPR037401">
    <property type="entry name" value="SnoaL-like"/>
</dbReference>
<dbReference type="RefSeq" id="WP_144975182.1">
    <property type="nucleotide sequence ID" value="NZ_CP036289.1"/>
</dbReference>
<dbReference type="KEGG" id="bvo:Pan97_38480"/>
<accession>A0A518CC42</accession>
<dbReference type="InterPro" id="IPR032710">
    <property type="entry name" value="NTF2-like_dom_sf"/>
</dbReference>
<dbReference type="Gene3D" id="3.10.450.50">
    <property type="match status" value="1"/>
</dbReference>
<gene>
    <name evidence="2" type="ORF">Pan97_38480</name>
</gene>
<dbReference type="Pfam" id="PF12680">
    <property type="entry name" value="SnoaL_2"/>
    <property type="match status" value="1"/>
</dbReference>
<dbReference type="OrthoDB" id="9812089at2"/>
<dbReference type="Proteomes" id="UP000318626">
    <property type="component" value="Chromosome"/>
</dbReference>
<evidence type="ECO:0000313" key="2">
    <source>
        <dbReference type="EMBL" id="QDU76791.1"/>
    </source>
</evidence>
<protein>
    <submittedName>
        <fullName evidence="2">SnoaL-like domain protein</fullName>
    </submittedName>
</protein>
<organism evidence="2 3">
    <name type="scientific">Bremerella volcania</name>
    <dbReference type="NCBI Taxonomy" id="2527984"/>
    <lineage>
        <taxon>Bacteria</taxon>
        <taxon>Pseudomonadati</taxon>
        <taxon>Planctomycetota</taxon>
        <taxon>Planctomycetia</taxon>
        <taxon>Pirellulales</taxon>
        <taxon>Pirellulaceae</taxon>
        <taxon>Bremerella</taxon>
    </lineage>
</organism>
<sequence>MSEREERNKQNVQAFYEMMFNECRPADAVDRFVGDTYTQHNPMVGDGKQAFIDYFERMAGEYPGKRVRFVRVIAEGDYVVLHCHQTWPGGPDWAGIDIFRLDEDGKVVEHWDVLQTVPEKSANENGMF</sequence>
<dbReference type="PANTHER" id="PTHR38436:SF1">
    <property type="entry name" value="ESTER CYCLASE"/>
    <property type="match status" value="1"/>
</dbReference>
<dbReference type="EMBL" id="CP036289">
    <property type="protein sequence ID" value="QDU76791.1"/>
    <property type="molecule type" value="Genomic_DNA"/>
</dbReference>
<dbReference type="AlphaFoldDB" id="A0A518CC42"/>
<keyword evidence="3" id="KW-1185">Reference proteome</keyword>
<dbReference type="PANTHER" id="PTHR38436">
    <property type="entry name" value="POLYKETIDE CYCLASE SNOAL-LIKE DOMAIN"/>
    <property type="match status" value="1"/>
</dbReference>
<evidence type="ECO:0000313" key="3">
    <source>
        <dbReference type="Proteomes" id="UP000318626"/>
    </source>
</evidence>
<proteinExistence type="predicted"/>
<name>A0A518CC42_9BACT</name>
<dbReference type="GO" id="GO:0030638">
    <property type="term" value="P:polyketide metabolic process"/>
    <property type="evidence" value="ECO:0007669"/>
    <property type="project" value="InterPro"/>
</dbReference>